<dbReference type="InterPro" id="IPR017853">
    <property type="entry name" value="GH"/>
</dbReference>
<evidence type="ECO:0000256" key="3">
    <source>
        <dbReference type="ARBA" id="ARBA00023295"/>
    </source>
</evidence>
<dbReference type="InterPro" id="IPR036365">
    <property type="entry name" value="PGBD-like_sf"/>
</dbReference>
<dbReference type="Gene3D" id="1.10.101.10">
    <property type="entry name" value="PGBD-like superfamily/PGBD"/>
    <property type="match status" value="1"/>
</dbReference>
<reference evidence="6 7" key="2">
    <citation type="submission" date="2018-03" db="EMBL/GenBank/DDBJ databases">
        <title>The ancient ancestry and fast evolution of plastids.</title>
        <authorList>
            <person name="Moore K.R."/>
            <person name="Magnabosco C."/>
            <person name="Momper L."/>
            <person name="Gold D.A."/>
            <person name="Bosak T."/>
            <person name="Fournier G.P."/>
        </authorList>
    </citation>
    <scope>NUCLEOTIDE SEQUENCE [LARGE SCALE GENOMIC DNA]</scope>
    <source>
        <strain evidence="6 7">ULC007</strain>
    </source>
</reference>
<dbReference type="InterPro" id="IPR002053">
    <property type="entry name" value="Glyco_hydro_25"/>
</dbReference>
<dbReference type="Pfam" id="PF01471">
    <property type="entry name" value="PG_binding_1"/>
    <property type="match status" value="1"/>
</dbReference>
<dbReference type="SUPFAM" id="SSF47090">
    <property type="entry name" value="PGBD-like"/>
    <property type="match status" value="1"/>
</dbReference>
<dbReference type="OrthoDB" id="9802228at2"/>
<dbReference type="Gene3D" id="3.20.20.80">
    <property type="entry name" value="Glycosidases"/>
    <property type="match status" value="1"/>
</dbReference>
<feature type="region of interest" description="Disordered" evidence="4">
    <location>
        <begin position="271"/>
        <end position="292"/>
    </location>
</feature>
<dbReference type="PANTHER" id="PTHR34135:SF2">
    <property type="entry name" value="LYSOZYME"/>
    <property type="match status" value="1"/>
</dbReference>
<keyword evidence="3" id="KW-0326">Glycosidase</keyword>
<dbReference type="Proteomes" id="UP000238634">
    <property type="component" value="Unassembled WGS sequence"/>
</dbReference>
<organism evidence="6 7">
    <name type="scientific">Phormidesmis priestleyi ULC007</name>
    <dbReference type="NCBI Taxonomy" id="1920490"/>
    <lineage>
        <taxon>Bacteria</taxon>
        <taxon>Bacillati</taxon>
        <taxon>Cyanobacteriota</taxon>
        <taxon>Cyanophyceae</taxon>
        <taxon>Leptolyngbyales</taxon>
        <taxon>Leptolyngbyaceae</taxon>
        <taxon>Phormidesmis</taxon>
    </lineage>
</organism>
<dbReference type="Pfam" id="PF01183">
    <property type="entry name" value="Glyco_hydro_25"/>
    <property type="match status" value="1"/>
</dbReference>
<name>A0A2T1DJ72_9CYAN</name>
<keyword evidence="7" id="KW-1185">Reference proteome</keyword>
<dbReference type="EMBL" id="PVWG01000005">
    <property type="protein sequence ID" value="PSB20537.1"/>
    <property type="molecule type" value="Genomic_DNA"/>
</dbReference>
<dbReference type="SUPFAM" id="SSF51445">
    <property type="entry name" value="(Trans)glycosidases"/>
    <property type="match status" value="1"/>
</dbReference>
<dbReference type="AlphaFoldDB" id="A0A2T1DJ72"/>
<dbReference type="GO" id="GO:0003796">
    <property type="term" value="F:lysozyme activity"/>
    <property type="evidence" value="ECO:0007669"/>
    <property type="project" value="InterPro"/>
</dbReference>
<dbReference type="InterPro" id="IPR036366">
    <property type="entry name" value="PGBDSf"/>
</dbReference>
<comment type="caution">
    <text evidence="6">The sequence shown here is derived from an EMBL/GenBank/DDBJ whole genome shotgun (WGS) entry which is preliminary data.</text>
</comment>
<dbReference type="GO" id="GO:0016998">
    <property type="term" value="P:cell wall macromolecule catabolic process"/>
    <property type="evidence" value="ECO:0007669"/>
    <property type="project" value="InterPro"/>
</dbReference>
<dbReference type="GO" id="GO:0016052">
    <property type="term" value="P:carbohydrate catabolic process"/>
    <property type="evidence" value="ECO:0007669"/>
    <property type="project" value="TreeGrafter"/>
</dbReference>
<dbReference type="PANTHER" id="PTHR34135">
    <property type="entry name" value="LYSOZYME"/>
    <property type="match status" value="1"/>
</dbReference>
<feature type="domain" description="Peptidoglycan binding-like" evidence="5">
    <location>
        <begin position="213"/>
        <end position="269"/>
    </location>
</feature>
<dbReference type="CDD" id="cd06524">
    <property type="entry name" value="GH25_YegX-like"/>
    <property type="match status" value="1"/>
</dbReference>
<dbReference type="GO" id="GO:0009253">
    <property type="term" value="P:peptidoglycan catabolic process"/>
    <property type="evidence" value="ECO:0007669"/>
    <property type="project" value="InterPro"/>
</dbReference>
<keyword evidence="2 6" id="KW-0378">Hydrolase</keyword>
<dbReference type="InterPro" id="IPR002477">
    <property type="entry name" value="Peptidoglycan-bd-like"/>
</dbReference>
<dbReference type="RefSeq" id="WP_073070006.1">
    <property type="nucleotide sequence ID" value="NZ_MPPI01000005.1"/>
</dbReference>
<sequence length="339" mass="37070">MALEGIDVSTYQGDVDWATVANQGILYAFAKATEGASSTDPSFTRNWTNMKTFGVVRGAYHFFRPAKDPIVQANNFLQLVKNSLEASDLPPVLDLEVMDGLDAPTVINNALKWISAIETATGRKPIVYTYPSFWEDKLGNPTQFSNYPLWIANFGTRTPSLPSAWRNWAFHQYSESGKLQGIQGNVDLNQFNGTLDDLQKLLKGKVPLRVGSRGQVVLELQQFLKANGFDPGTPDGAFGAKTKSAVVSYQQAKRLAPDGIVGAATWTALQSTSQPTPTPIPTPKPTPAPAPTPVPAGISLVSVAKNYRSLPHQDQALNWLQGQIPQEVIEGFAKRWRQM</sequence>
<evidence type="ECO:0000313" key="6">
    <source>
        <dbReference type="EMBL" id="PSB20537.1"/>
    </source>
</evidence>
<dbReference type="InterPro" id="IPR018077">
    <property type="entry name" value="Glyco_hydro_fam25_subgr"/>
</dbReference>
<evidence type="ECO:0000256" key="4">
    <source>
        <dbReference type="SAM" id="MobiDB-lite"/>
    </source>
</evidence>
<evidence type="ECO:0000259" key="5">
    <source>
        <dbReference type="Pfam" id="PF01471"/>
    </source>
</evidence>
<evidence type="ECO:0000313" key="7">
    <source>
        <dbReference type="Proteomes" id="UP000238634"/>
    </source>
</evidence>
<evidence type="ECO:0000256" key="2">
    <source>
        <dbReference type="ARBA" id="ARBA00022801"/>
    </source>
</evidence>
<accession>A0A2T1DJ72</accession>
<comment type="similarity">
    <text evidence="1">Belongs to the glycosyl hydrolase 25 family.</text>
</comment>
<evidence type="ECO:0000256" key="1">
    <source>
        <dbReference type="ARBA" id="ARBA00010646"/>
    </source>
</evidence>
<gene>
    <name evidence="6" type="ORF">C7B65_06430</name>
</gene>
<feature type="compositionally biased region" description="Pro residues" evidence="4">
    <location>
        <begin position="276"/>
        <end position="292"/>
    </location>
</feature>
<reference evidence="6 7" key="1">
    <citation type="submission" date="2018-02" db="EMBL/GenBank/DDBJ databases">
        <authorList>
            <person name="Cohen D.B."/>
            <person name="Kent A.D."/>
        </authorList>
    </citation>
    <scope>NUCLEOTIDE SEQUENCE [LARGE SCALE GENOMIC DNA]</scope>
    <source>
        <strain evidence="6 7">ULC007</strain>
    </source>
</reference>
<dbReference type="PROSITE" id="PS51904">
    <property type="entry name" value="GLYCOSYL_HYDROL_F25_2"/>
    <property type="match status" value="1"/>
</dbReference>
<proteinExistence type="inferred from homology"/>
<dbReference type="SMART" id="SM00641">
    <property type="entry name" value="Glyco_25"/>
    <property type="match status" value="1"/>
</dbReference>
<dbReference type="STRING" id="1920490.GCA_001895925_02566"/>
<protein>
    <submittedName>
        <fullName evidence="6">Glycoside hydrolase</fullName>
    </submittedName>
</protein>